<dbReference type="OrthoDB" id="9803863at2"/>
<keyword evidence="3" id="KW-0119">Carbohydrate metabolism</keyword>
<dbReference type="InterPro" id="IPR002772">
    <property type="entry name" value="Glyco_hydro_3_C"/>
</dbReference>
<dbReference type="SUPFAM" id="SSF52279">
    <property type="entry name" value="Beta-D-glucan exohydrolase, C-terminal domain"/>
    <property type="match status" value="1"/>
</dbReference>
<dbReference type="PANTHER" id="PTHR42715:SF10">
    <property type="entry name" value="BETA-GLUCOSIDASE"/>
    <property type="match status" value="1"/>
</dbReference>
<comment type="function">
    <text evidence="4">Catalyzes the hydrolysis of a non-reducing terminal alpha-L-arabinopyranosidic linkage in ginsenoside Rb2 (alpha-L-arabinopyranosyl-(1-&gt;6)-alpha-D-glucopyranosyl) to release alpha-D-glucopyranosyl (Rd). It is not able to hydrolyze alpha-L-arabinofuranosyl-(1-&gt;6)-alpha-D-glucopyranosyl (Rc).</text>
</comment>
<evidence type="ECO:0000259" key="7">
    <source>
        <dbReference type="SMART" id="SM01217"/>
    </source>
</evidence>
<dbReference type="KEGG" id="tfl:RPIT_11385"/>
<dbReference type="SUPFAM" id="SSF51445">
    <property type="entry name" value="(Trans)glycosidases"/>
    <property type="match status" value="1"/>
</dbReference>
<dbReference type="InterPro" id="IPR001764">
    <property type="entry name" value="Glyco_hydro_3_N"/>
</dbReference>
<dbReference type="Gene3D" id="2.60.40.10">
    <property type="entry name" value="Immunoglobulins"/>
    <property type="match status" value="1"/>
</dbReference>
<dbReference type="Pfam" id="PF01915">
    <property type="entry name" value="Glyco_hydro_3_C"/>
    <property type="match status" value="1"/>
</dbReference>
<dbReference type="InterPro" id="IPR019800">
    <property type="entry name" value="Glyco_hydro_3_AS"/>
</dbReference>
<dbReference type="AlphaFoldDB" id="A0A1Q2CGU2"/>
<sequence length="768" mass="81013">MNLWEQTDRPFDERVEALLDEMTTAEMAGQLGAFWPRPKERKEGGGEVAPMESVMSSGEFEEVSRDGLGHLTRVFGSAPVAVEEGVANLARFQAQVVERSRFGIPAIAHEECLTGLTAWGATVYPAAIAWGATFDPDLIEEMAAAIGQDMAALGVHQGLSPLLDVVRDYRWGRVEETIGEDPLLVGSLGAAYVRGLQGAGVDATLKHFVGYSASRAGRNHAPVSIGTRELEDILLPPFEMAVREGGVASVMNSYSDLDGVPAAASRHLLTHVLRERWGFTGTVVSDYWSVSFLQGMHRVVDDLTEAGALSLRAGMDVELPETGAFGHLAEAIDRGLLSEAELREATRRVLLQKAKLGLLDPDWDPQTAGAATDLDSPRNRDIARRVAEESIVLLANEQELLPLRAEKIALVGPIASDALTFLGCYSFPNHVMQRHPDMSTGLDMVTLADAVRAEFADAEVAVEAGVPILDPDTSGIAAAVEAAKAAEVAIVAVGDKAGMFGHGTSGEGCDVVDLRLPGAQAALVEAVLDTGTPTVLLVVSGRPYSLGAFADRAAAIVQAFMPGAEGGMAMAGVLSGRVNPVGKLPVGIPDHPGGQPGTYIAPPLGWFSDGVSNLDPRPLFPFGHGRSYTTYEVSGLELSADEVTTDGELTVTATVTNTGDRAGAEVVQVYLSDLTGQVVRPLKQLVAYVKVPLEAGESRTVTFGLHTDLMSFTGLDKTRIVEPGAMEVKVGSSSEDLPLAGGFTLTGDVREVAEGRVLLPTISLGSLG</sequence>
<dbReference type="InterPro" id="IPR013783">
    <property type="entry name" value="Ig-like_fold"/>
</dbReference>
<dbReference type="EMBL" id="CP019605">
    <property type="protein sequence ID" value="AQP45324.1"/>
    <property type="molecule type" value="Genomic_DNA"/>
</dbReference>
<evidence type="ECO:0000256" key="2">
    <source>
        <dbReference type="ARBA" id="ARBA00022801"/>
    </source>
</evidence>
<dbReference type="InterPro" id="IPR026891">
    <property type="entry name" value="Fn3-like"/>
</dbReference>
<accession>A0A1Q2CGU2</accession>
<dbReference type="InterPro" id="IPR036962">
    <property type="entry name" value="Glyco_hydro_3_N_sf"/>
</dbReference>
<dbReference type="SMART" id="SM01217">
    <property type="entry name" value="Fn3_like"/>
    <property type="match status" value="1"/>
</dbReference>
<dbReference type="Pfam" id="PF14310">
    <property type="entry name" value="Fn3-like"/>
    <property type="match status" value="1"/>
</dbReference>
<evidence type="ECO:0000313" key="9">
    <source>
        <dbReference type="Proteomes" id="UP000188324"/>
    </source>
</evidence>
<dbReference type="InterPro" id="IPR017853">
    <property type="entry name" value="GH"/>
</dbReference>
<dbReference type="PROSITE" id="PS00775">
    <property type="entry name" value="GLYCOSYL_HYDROL_F3"/>
    <property type="match status" value="1"/>
</dbReference>
<proteinExistence type="inferred from homology"/>
<feature type="domain" description="Fibronectin type III-like" evidence="7">
    <location>
        <begin position="665"/>
        <end position="734"/>
    </location>
</feature>
<evidence type="ECO:0000256" key="5">
    <source>
        <dbReference type="ARBA" id="ARBA00074219"/>
    </source>
</evidence>
<dbReference type="InterPro" id="IPR050288">
    <property type="entry name" value="Cellulose_deg_GH3"/>
</dbReference>
<comment type="similarity">
    <text evidence="1 6">Belongs to the glycosyl hydrolase 3 family.</text>
</comment>
<dbReference type="Proteomes" id="UP000188324">
    <property type="component" value="Chromosome"/>
</dbReference>
<dbReference type="GO" id="GO:0008422">
    <property type="term" value="F:beta-glucosidase activity"/>
    <property type="evidence" value="ECO:0007669"/>
    <property type="project" value="UniProtKB-ARBA"/>
</dbReference>
<dbReference type="PANTHER" id="PTHR42715">
    <property type="entry name" value="BETA-GLUCOSIDASE"/>
    <property type="match status" value="1"/>
</dbReference>
<dbReference type="Pfam" id="PF00933">
    <property type="entry name" value="Glyco_hydro_3"/>
    <property type="match status" value="1"/>
</dbReference>
<dbReference type="InterPro" id="IPR036881">
    <property type="entry name" value="Glyco_hydro_3_C_sf"/>
</dbReference>
<keyword evidence="6" id="KW-0326">Glycosidase</keyword>
<dbReference type="STRING" id="1610493.RPIT_11385"/>
<dbReference type="GO" id="GO:0009251">
    <property type="term" value="P:glucan catabolic process"/>
    <property type="evidence" value="ECO:0007669"/>
    <property type="project" value="TreeGrafter"/>
</dbReference>
<dbReference type="FunFam" id="2.60.40.10:FF:000495">
    <property type="entry name" value="Periplasmic beta-glucosidase"/>
    <property type="match status" value="1"/>
</dbReference>
<reference evidence="8 9" key="1">
    <citation type="journal article" date="2016" name="Int. J. Syst. Evol. Microbiol.">
        <title>Tessaracoccus flavus sp. nov., isolated from the drainage system of a lindane-producing factory.</title>
        <authorList>
            <person name="Kumari R."/>
            <person name="Singh P."/>
            <person name="Schumann P."/>
            <person name="Lal R."/>
        </authorList>
    </citation>
    <scope>NUCLEOTIDE SEQUENCE [LARGE SCALE GENOMIC DNA]</scope>
    <source>
        <strain evidence="8 9">RP1T</strain>
    </source>
</reference>
<dbReference type="Gene3D" id="3.40.50.1700">
    <property type="entry name" value="Glycoside hydrolase family 3 C-terminal domain"/>
    <property type="match status" value="1"/>
</dbReference>
<keyword evidence="2 6" id="KW-0378">Hydrolase</keyword>
<evidence type="ECO:0000256" key="6">
    <source>
        <dbReference type="RuleBase" id="RU361161"/>
    </source>
</evidence>
<gene>
    <name evidence="8" type="ORF">RPIT_11385</name>
</gene>
<organism evidence="8 9">
    <name type="scientific">Tessaracoccus flavus</name>
    <dbReference type="NCBI Taxonomy" id="1610493"/>
    <lineage>
        <taxon>Bacteria</taxon>
        <taxon>Bacillati</taxon>
        <taxon>Actinomycetota</taxon>
        <taxon>Actinomycetes</taxon>
        <taxon>Propionibacteriales</taxon>
        <taxon>Propionibacteriaceae</taxon>
        <taxon>Tessaracoccus</taxon>
    </lineage>
</organism>
<evidence type="ECO:0000256" key="3">
    <source>
        <dbReference type="ARBA" id="ARBA00023277"/>
    </source>
</evidence>
<evidence type="ECO:0000256" key="1">
    <source>
        <dbReference type="ARBA" id="ARBA00005336"/>
    </source>
</evidence>
<evidence type="ECO:0000256" key="4">
    <source>
        <dbReference type="ARBA" id="ARBA00058905"/>
    </source>
</evidence>
<dbReference type="RefSeq" id="WP_077343281.1">
    <property type="nucleotide sequence ID" value="NZ_CP019605.1"/>
</dbReference>
<evidence type="ECO:0000313" key="8">
    <source>
        <dbReference type="EMBL" id="AQP45324.1"/>
    </source>
</evidence>
<name>A0A1Q2CGU2_9ACTN</name>
<keyword evidence="9" id="KW-1185">Reference proteome</keyword>
<protein>
    <recommendedName>
        <fullName evidence="5">Exo-alpha-(1-&gt;6)-L-arabinopyranosidase</fullName>
    </recommendedName>
</protein>
<dbReference type="PRINTS" id="PR00133">
    <property type="entry name" value="GLHYDRLASE3"/>
</dbReference>
<dbReference type="Gene3D" id="3.20.20.300">
    <property type="entry name" value="Glycoside hydrolase, family 3, N-terminal domain"/>
    <property type="match status" value="1"/>
</dbReference>